<comment type="caution">
    <text evidence="3">The sequence shown here is derived from an EMBL/GenBank/DDBJ whole genome shotgun (WGS) entry which is preliminary data.</text>
</comment>
<name>A0AAW1KXV5_SAPOF</name>
<feature type="coiled-coil region" evidence="1">
    <location>
        <begin position="55"/>
        <end position="117"/>
    </location>
</feature>
<gene>
    <name evidence="3" type="ORF">RND81_05G129100</name>
</gene>
<sequence length="352" mass="39783">MPPQSRPSKHARFWSTSVFLSPPSSPHSSRVTELAQVQSEKYQLHLKFIEKDGETERLKMEVSELQKSKRQLLKLVGLKDAEISEKNSTVKSYLDKISDLTDRAAQREARVSEVEAELLRCRAHSEKLMHEKELIEKHNTRLNAELTTKTDSLLEQRRKSAEFEADMSAKLADIQKQYSECSTSLTWHKERVRELESKLESLQRELCSARDDASAAELRYSAEMSTVSKLADLHKESSEEWSKKAGELEGVIKALETHLSQSESDYKDKLEKEAAARKEVEREALNLSEKVSKLEAELESSRKTSELDILRLHSFTTESLTFTDSGNDLAIVPHVPTGVSGTALAASLLREG</sequence>
<keyword evidence="4" id="KW-1185">Reference proteome</keyword>
<keyword evidence="1" id="KW-0175">Coiled coil</keyword>
<dbReference type="InterPro" id="IPR057577">
    <property type="entry name" value="Nucleoprot-TPR/MLP1_dom"/>
</dbReference>
<dbReference type="GO" id="GO:0005643">
    <property type="term" value="C:nuclear pore"/>
    <property type="evidence" value="ECO:0007669"/>
    <property type="project" value="TreeGrafter"/>
</dbReference>
<accession>A0AAW1KXV5</accession>
<evidence type="ECO:0000256" key="1">
    <source>
        <dbReference type="SAM" id="Coils"/>
    </source>
</evidence>
<feature type="coiled-coil region" evidence="1">
    <location>
        <begin position="263"/>
        <end position="304"/>
    </location>
</feature>
<evidence type="ECO:0000313" key="4">
    <source>
        <dbReference type="Proteomes" id="UP001443914"/>
    </source>
</evidence>
<proteinExistence type="predicted"/>
<evidence type="ECO:0000259" key="2">
    <source>
        <dbReference type="Pfam" id="PF25481"/>
    </source>
</evidence>
<dbReference type="EMBL" id="JBDFQZ010000005">
    <property type="protein sequence ID" value="KAK9725216.1"/>
    <property type="molecule type" value="Genomic_DNA"/>
</dbReference>
<feature type="domain" description="Nucleoprotein TPR/MPL1" evidence="2">
    <location>
        <begin position="116"/>
        <end position="195"/>
    </location>
</feature>
<organism evidence="3 4">
    <name type="scientific">Saponaria officinalis</name>
    <name type="common">Common soapwort</name>
    <name type="synonym">Lychnis saponaria</name>
    <dbReference type="NCBI Taxonomy" id="3572"/>
    <lineage>
        <taxon>Eukaryota</taxon>
        <taxon>Viridiplantae</taxon>
        <taxon>Streptophyta</taxon>
        <taxon>Embryophyta</taxon>
        <taxon>Tracheophyta</taxon>
        <taxon>Spermatophyta</taxon>
        <taxon>Magnoliopsida</taxon>
        <taxon>eudicotyledons</taxon>
        <taxon>Gunneridae</taxon>
        <taxon>Pentapetalae</taxon>
        <taxon>Caryophyllales</taxon>
        <taxon>Caryophyllaceae</taxon>
        <taxon>Caryophylleae</taxon>
        <taxon>Saponaria</taxon>
    </lineage>
</organism>
<dbReference type="Proteomes" id="UP001443914">
    <property type="component" value="Unassembled WGS sequence"/>
</dbReference>
<feature type="coiled-coil region" evidence="1">
    <location>
        <begin position="185"/>
        <end position="212"/>
    </location>
</feature>
<dbReference type="PANTHER" id="PTHR18898:SF2">
    <property type="entry name" value="NUCLEOPROTEIN TPR"/>
    <property type="match status" value="1"/>
</dbReference>
<protein>
    <recommendedName>
        <fullName evidence="2">Nucleoprotein TPR/MPL1 domain-containing protein</fullName>
    </recommendedName>
</protein>
<dbReference type="PANTHER" id="PTHR18898">
    <property type="entry name" value="NUCLEOPROTEIN TPR-RELATED"/>
    <property type="match status" value="1"/>
</dbReference>
<dbReference type="GO" id="GO:0006406">
    <property type="term" value="P:mRNA export from nucleus"/>
    <property type="evidence" value="ECO:0007669"/>
    <property type="project" value="TreeGrafter"/>
</dbReference>
<evidence type="ECO:0000313" key="3">
    <source>
        <dbReference type="EMBL" id="KAK9725216.1"/>
    </source>
</evidence>
<dbReference type="Pfam" id="PF25481">
    <property type="entry name" value="Nucleoprot-TPR"/>
    <property type="match status" value="1"/>
</dbReference>
<dbReference type="AlphaFoldDB" id="A0AAW1KXV5"/>
<dbReference type="GO" id="GO:0017056">
    <property type="term" value="F:structural constituent of nuclear pore"/>
    <property type="evidence" value="ECO:0007669"/>
    <property type="project" value="TreeGrafter"/>
</dbReference>
<reference evidence="3" key="1">
    <citation type="submission" date="2024-03" db="EMBL/GenBank/DDBJ databases">
        <title>WGS assembly of Saponaria officinalis var. Norfolk2.</title>
        <authorList>
            <person name="Jenkins J."/>
            <person name="Shu S."/>
            <person name="Grimwood J."/>
            <person name="Barry K."/>
            <person name="Goodstein D."/>
            <person name="Schmutz J."/>
            <person name="Leebens-Mack J."/>
            <person name="Osbourn A."/>
        </authorList>
    </citation>
    <scope>NUCLEOTIDE SEQUENCE [LARGE SCALE GENOMIC DNA]</scope>
    <source>
        <strain evidence="3">JIC</strain>
    </source>
</reference>